<evidence type="ECO:0000256" key="6">
    <source>
        <dbReference type="ARBA" id="ARBA00014679"/>
    </source>
</evidence>
<evidence type="ECO:0000256" key="16">
    <source>
        <dbReference type="PIRSR" id="PIRSR000386-1"/>
    </source>
</evidence>
<comment type="catalytic activity">
    <reaction evidence="14 15 17">
        <text>guanosine(37) in tRNA + S-adenosyl-L-methionine = N(1)-methylguanosine(37) in tRNA + S-adenosyl-L-homocysteine + H(+)</text>
        <dbReference type="Rhea" id="RHEA:36899"/>
        <dbReference type="Rhea" id="RHEA-COMP:10145"/>
        <dbReference type="Rhea" id="RHEA-COMP:10147"/>
        <dbReference type="ChEBI" id="CHEBI:15378"/>
        <dbReference type="ChEBI" id="CHEBI:57856"/>
        <dbReference type="ChEBI" id="CHEBI:59789"/>
        <dbReference type="ChEBI" id="CHEBI:73542"/>
        <dbReference type="ChEBI" id="CHEBI:74269"/>
        <dbReference type="EC" id="2.1.1.228"/>
    </reaction>
</comment>
<evidence type="ECO:0000256" key="14">
    <source>
        <dbReference type="ARBA" id="ARBA00047783"/>
    </source>
</evidence>
<proteinExistence type="inferred from homology"/>
<protein>
    <recommendedName>
        <fullName evidence="6 15">tRNA (guanine-N(1)-)-methyltransferase</fullName>
        <ecNumber evidence="5 15">2.1.1.228</ecNumber>
    </recommendedName>
    <alternativeName>
        <fullName evidence="12 15">M1G-methyltransferase</fullName>
    </alternativeName>
    <alternativeName>
        <fullName evidence="13 15">tRNA [GM37] methyltransferase</fullName>
    </alternativeName>
</protein>
<dbReference type="InterPro" id="IPR023148">
    <property type="entry name" value="tRNA_m1G_MeTrfase_C_sf"/>
</dbReference>
<dbReference type="PANTHER" id="PTHR46417">
    <property type="entry name" value="TRNA (GUANINE-N(1)-)-METHYLTRANSFERASE"/>
    <property type="match status" value="1"/>
</dbReference>
<dbReference type="GO" id="GO:0005829">
    <property type="term" value="C:cytosol"/>
    <property type="evidence" value="ECO:0007669"/>
    <property type="project" value="TreeGrafter"/>
</dbReference>
<dbReference type="EC" id="2.1.1.228" evidence="5 15"/>
<dbReference type="HAMAP" id="MF_00605">
    <property type="entry name" value="TrmD"/>
    <property type="match status" value="1"/>
</dbReference>
<dbReference type="SUPFAM" id="SSF75217">
    <property type="entry name" value="alpha/beta knot"/>
    <property type="match status" value="1"/>
</dbReference>
<dbReference type="PIRSF" id="PIRSF000386">
    <property type="entry name" value="tRNA_mtase"/>
    <property type="match status" value="1"/>
</dbReference>
<comment type="subunit">
    <text evidence="4 15 17">Homodimer.</text>
</comment>
<gene>
    <name evidence="15 19" type="primary">trmD</name>
    <name evidence="19" type="ORF">G3O08_01535</name>
</gene>
<feature type="binding site" evidence="15 16">
    <location>
        <begin position="132"/>
        <end position="137"/>
    </location>
    <ligand>
        <name>S-adenosyl-L-methionine</name>
        <dbReference type="ChEBI" id="CHEBI:59789"/>
    </ligand>
</feature>
<evidence type="ECO:0000256" key="3">
    <source>
        <dbReference type="ARBA" id="ARBA00007630"/>
    </source>
</evidence>
<evidence type="ECO:0000256" key="4">
    <source>
        <dbReference type="ARBA" id="ARBA00011738"/>
    </source>
</evidence>
<keyword evidence="8 15" id="KW-0489">Methyltransferase</keyword>
<dbReference type="RefSeq" id="WP_163282910.1">
    <property type="nucleotide sequence ID" value="NZ_JAAGVY010000002.1"/>
</dbReference>
<keyword evidence="9 15" id="KW-0808">Transferase</keyword>
<evidence type="ECO:0000256" key="12">
    <source>
        <dbReference type="ARBA" id="ARBA00029736"/>
    </source>
</evidence>
<dbReference type="InterPro" id="IPR016009">
    <property type="entry name" value="tRNA_MeTrfase_TRMD/TRM10"/>
</dbReference>
<dbReference type="AlphaFoldDB" id="A0A7K3WL13"/>
<feature type="domain" description="tRNA methyltransferase TRMD/TRM10-type" evidence="18">
    <location>
        <begin position="1"/>
        <end position="225"/>
    </location>
</feature>
<evidence type="ECO:0000256" key="1">
    <source>
        <dbReference type="ARBA" id="ARBA00002634"/>
    </source>
</evidence>
<dbReference type="Gene3D" id="3.40.1280.10">
    <property type="match status" value="1"/>
</dbReference>
<evidence type="ECO:0000256" key="10">
    <source>
        <dbReference type="ARBA" id="ARBA00022691"/>
    </source>
</evidence>
<comment type="subcellular location">
    <subcellularLocation>
        <location evidence="2 15 17">Cytoplasm</location>
    </subcellularLocation>
</comment>
<dbReference type="InterPro" id="IPR002649">
    <property type="entry name" value="tRNA_m1G_MeTrfase_TrmD"/>
</dbReference>
<dbReference type="Pfam" id="PF01746">
    <property type="entry name" value="tRNA_m1G_MT"/>
    <property type="match status" value="1"/>
</dbReference>
<evidence type="ECO:0000256" key="11">
    <source>
        <dbReference type="ARBA" id="ARBA00022694"/>
    </source>
</evidence>
<feature type="binding site" evidence="15 16">
    <location>
        <position position="112"/>
    </location>
    <ligand>
        <name>S-adenosyl-L-methionine</name>
        <dbReference type="ChEBI" id="CHEBI:59789"/>
    </ligand>
</feature>
<evidence type="ECO:0000313" key="20">
    <source>
        <dbReference type="Proteomes" id="UP000486602"/>
    </source>
</evidence>
<organism evidence="19 20">
    <name type="scientific">Cryomorpha ignava</name>
    <dbReference type="NCBI Taxonomy" id="101383"/>
    <lineage>
        <taxon>Bacteria</taxon>
        <taxon>Pseudomonadati</taxon>
        <taxon>Bacteroidota</taxon>
        <taxon>Flavobacteriia</taxon>
        <taxon>Flavobacteriales</taxon>
        <taxon>Cryomorphaceae</taxon>
        <taxon>Cryomorpha</taxon>
    </lineage>
</organism>
<comment type="caution">
    <text evidence="19">The sequence shown here is derived from an EMBL/GenBank/DDBJ whole genome shotgun (WGS) entry which is preliminary data.</text>
</comment>
<keyword evidence="7 15" id="KW-0963">Cytoplasm</keyword>
<evidence type="ECO:0000256" key="5">
    <source>
        <dbReference type="ARBA" id="ARBA00012807"/>
    </source>
</evidence>
<evidence type="ECO:0000256" key="15">
    <source>
        <dbReference type="HAMAP-Rule" id="MF_00605"/>
    </source>
</evidence>
<accession>A0A7K3WL13</accession>
<dbReference type="NCBIfam" id="TIGR00088">
    <property type="entry name" value="trmD"/>
    <property type="match status" value="1"/>
</dbReference>
<reference evidence="19 20" key="1">
    <citation type="submission" date="2020-02" db="EMBL/GenBank/DDBJ databases">
        <title>Out from the shadows clarifying the taxonomy of the family Cryomorphaceae and related taxa by utilizing the GTDB taxonomic framework.</title>
        <authorList>
            <person name="Bowman J.P."/>
        </authorList>
    </citation>
    <scope>NUCLEOTIDE SEQUENCE [LARGE SCALE GENOMIC DNA]</scope>
    <source>
        <strain evidence="19 20">QSSC 1-22</strain>
    </source>
</reference>
<dbReference type="PANTHER" id="PTHR46417:SF1">
    <property type="entry name" value="TRNA (GUANINE-N(1)-)-METHYLTRANSFERASE"/>
    <property type="match status" value="1"/>
</dbReference>
<sequence>MRIDIITALPSLLESPLNDSIVKRAQTKGHVEINVHDLRDYSTDKHRNIDDYAFGGGAGMVMNIEPIARCIDKLQSERTYDEVIYMTPDGKTLNQQLANTLSIRKNLIILCGHYKGVDERVREKYITLEISIGDYVLSGGELAAAVLADAVIRLVPGVLNDETSALTDSFQDDLLAPPVYTRPAEFDGMKVPDVLISGNGKAIETWRMEKAMERTRNRRPDLWEKFNENQG</sequence>
<dbReference type="GO" id="GO:0052906">
    <property type="term" value="F:tRNA (guanine(37)-N1)-methyltransferase activity"/>
    <property type="evidence" value="ECO:0007669"/>
    <property type="project" value="UniProtKB-UniRule"/>
</dbReference>
<dbReference type="GO" id="GO:0002939">
    <property type="term" value="P:tRNA N1-guanine methylation"/>
    <property type="evidence" value="ECO:0007669"/>
    <property type="project" value="TreeGrafter"/>
</dbReference>
<comment type="similarity">
    <text evidence="3 15 17">Belongs to the RNA methyltransferase TrmD family.</text>
</comment>
<evidence type="ECO:0000256" key="13">
    <source>
        <dbReference type="ARBA" id="ARBA00033392"/>
    </source>
</evidence>
<evidence type="ECO:0000256" key="2">
    <source>
        <dbReference type="ARBA" id="ARBA00004496"/>
    </source>
</evidence>
<dbReference type="InterPro" id="IPR029028">
    <property type="entry name" value="Alpha/beta_knot_MTases"/>
</dbReference>
<keyword evidence="11 15" id="KW-0819">tRNA processing</keyword>
<dbReference type="FunFam" id="3.40.1280.10:FF:000001">
    <property type="entry name" value="tRNA (guanine-N(1)-)-methyltransferase"/>
    <property type="match status" value="1"/>
</dbReference>
<keyword evidence="20" id="KW-1185">Reference proteome</keyword>
<evidence type="ECO:0000256" key="8">
    <source>
        <dbReference type="ARBA" id="ARBA00022603"/>
    </source>
</evidence>
<comment type="function">
    <text evidence="1 15 17">Specifically methylates guanosine-37 in various tRNAs.</text>
</comment>
<dbReference type="InterPro" id="IPR029026">
    <property type="entry name" value="tRNA_m1G_MTases_N"/>
</dbReference>
<evidence type="ECO:0000256" key="7">
    <source>
        <dbReference type="ARBA" id="ARBA00022490"/>
    </source>
</evidence>
<dbReference type="Proteomes" id="UP000486602">
    <property type="component" value="Unassembled WGS sequence"/>
</dbReference>
<evidence type="ECO:0000259" key="18">
    <source>
        <dbReference type="Pfam" id="PF01746"/>
    </source>
</evidence>
<evidence type="ECO:0000313" key="19">
    <source>
        <dbReference type="EMBL" id="NEN22184.1"/>
    </source>
</evidence>
<keyword evidence="10 15" id="KW-0949">S-adenosyl-L-methionine</keyword>
<dbReference type="NCBIfam" id="NF000648">
    <property type="entry name" value="PRK00026.1"/>
    <property type="match status" value="1"/>
</dbReference>
<evidence type="ECO:0000256" key="17">
    <source>
        <dbReference type="RuleBase" id="RU003464"/>
    </source>
</evidence>
<dbReference type="Gene3D" id="1.10.1270.20">
    <property type="entry name" value="tRNA(m1g37)methyltransferase, domain 2"/>
    <property type="match status" value="1"/>
</dbReference>
<evidence type="ECO:0000256" key="9">
    <source>
        <dbReference type="ARBA" id="ARBA00022679"/>
    </source>
</evidence>
<dbReference type="CDD" id="cd18080">
    <property type="entry name" value="TrmD-like"/>
    <property type="match status" value="1"/>
</dbReference>
<name>A0A7K3WL13_9FLAO</name>
<dbReference type="EMBL" id="JAAGVY010000002">
    <property type="protein sequence ID" value="NEN22184.1"/>
    <property type="molecule type" value="Genomic_DNA"/>
</dbReference>